<organism evidence="12 13">
    <name type="scientific">Didymodactylos carnosus</name>
    <dbReference type="NCBI Taxonomy" id="1234261"/>
    <lineage>
        <taxon>Eukaryota</taxon>
        <taxon>Metazoa</taxon>
        <taxon>Spiralia</taxon>
        <taxon>Gnathifera</taxon>
        <taxon>Rotifera</taxon>
        <taxon>Eurotatoria</taxon>
        <taxon>Bdelloidea</taxon>
        <taxon>Philodinida</taxon>
        <taxon>Philodinidae</taxon>
        <taxon>Didymodactylos</taxon>
    </lineage>
</organism>
<dbReference type="Gene3D" id="3.40.50.300">
    <property type="entry name" value="P-loop containing nucleotide triphosphate hydrolases"/>
    <property type="match status" value="2"/>
</dbReference>
<dbReference type="GO" id="GO:0016787">
    <property type="term" value="F:hydrolase activity"/>
    <property type="evidence" value="ECO:0007669"/>
    <property type="project" value="UniProtKB-UniRule"/>
</dbReference>
<evidence type="ECO:0000313" key="12">
    <source>
        <dbReference type="EMBL" id="CAF4428163.1"/>
    </source>
</evidence>
<dbReference type="AlphaFoldDB" id="A0A8S2W7P7"/>
<dbReference type="Proteomes" id="UP000682733">
    <property type="component" value="Unassembled WGS sequence"/>
</dbReference>
<keyword evidence="2 9" id="KW-0378">Hydrolase</keyword>
<feature type="domain" description="UvrD-like helicase ATP-binding" evidence="10">
    <location>
        <begin position="1"/>
        <end position="103"/>
    </location>
</feature>
<dbReference type="GO" id="GO:0005524">
    <property type="term" value="F:ATP binding"/>
    <property type="evidence" value="ECO:0007669"/>
    <property type="project" value="UniProtKB-UniRule"/>
</dbReference>
<dbReference type="InterPro" id="IPR014017">
    <property type="entry name" value="DNA_helicase_UvrD-like_C"/>
</dbReference>
<evidence type="ECO:0000256" key="2">
    <source>
        <dbReference type="ARBA" id="ARBA00022801"/>
    </source>
</evidence>
<reference evidence="12" key="1">
    <citation type="submission" date="2021-02" db="EMBL/GenBank/DDBJ databases">
        <authorList>
            <person name="Nowell W R."/>
        </authorList>
    </citation>
    <scope>NUCLEOTIDE SEQUENCE</scope>
</reference>
<dbReference type="Pfam" id="PF13361">
    <property type="entry name" value="UvrD_C"/>
    <property type="match status" value="1"/>
</dbReference>
<dbReference type="PROSITE" id="PS51217">
    <property type="entry name" value="UVRD_HELICASE_CTER"/>
    <property type="match status" value="1"/>
</dbReference>
<accession>A0A8S2W7P7</accession>
<dbReference type="EC" id="5.6.2.4" evidence="7"/>
<evidence type="ECO:0000256" key="9">
    <source>
        <dbReference type="PROSITE-ProRule" id="PRU00560"/>
    </source>
</evidence>
<proteinExistence type="predicted"/>
<dbReference type="InterPro" id="IPR014016">
    <property type="entry name" value="UvrD-like_ATP-bd"/>
</dbReference>
<comment type="catalytic activity">
    <reaction evidence="6">
        <text>Couples ATP hydrolysis with the unwinding of duplex DNA by translocating in the 3'-5' direction.</text>
        <dbReference type="EC" id="5.6.2.4"/>
    </reaction>
</comment>
<dbReference type="Pfam" id="PF00580">
    <property type="entry name" value="UvrD-helicase"/>
    <property type="match status" value="1"/>
</dbReference>
<feature type="domain" description="UvrD-like helicase C-terminal" evidence="11">
    <location>
        <begin position="104"/>
        <end position="186"/>
    </location>
</feature>
<feature type="non-terminal residue" evidence="12">
    <location>
        <position position="1"/>
    </location>
</feature>
<dbReference type="EMBL" id="CAJOBA010078116">
    <property type="protein sequence ID" value="CAF4428163.1"/>
    <property type="molecule type" value="Genomic_DNA"/>
</dbReference>
<dbReference type="PANTHER" id="PTHR11070">
    <property type="entry name" value="UVRD / RECB / PCRA DNA HELICASE FAMILY MEMBER"/>
    <property type="match status" value="1"/>
</dbReference>
<sequence length="186" mass="21758">MKELLEQYPDLRRVYQQKFYFILVDEFQDTSKIQFDWLKLLLRPKNNDEKANCFMAVADDDQSIYSFRGAKAAENVEAYLKTMELDRNNSKHVIKLEQNYRSTDTVLRAANAVIANNKARLGKSLWTDMKNGERISLCQMEDNISEAKYVVDVIREFKQQNSTIPYSQIAILYRTNAQSRSFESSL</sequence>
<comment type="caution">
    <text evidence="9">Lacks conserved residue(s) required for the propagation of feature annotation.</text>
</comment>
<dbReference type="PROSITE" id="PS51198">
    <property type="entry name" value="UVRD_HELICASE_ATP_BIND"/>
    <property type="match status" value="1"/>
</dbReference>
<evidence type="ECO:0000256" key="5">
    <source>
        <dbReference type="ARBA" id="ARBA00023235"/>
    </source>
</evidence>
<gene>
    <name evidence="12" type="ORF">TMI583_LOCUS44767</name>
</gene>
<dbReference type="GO" id="GO:0043138">
    <property type="term" value="F:3'-5' DNA helicase activity"/>
    <property type="evidence" value="ECO:0007669"/>
    <property type="project" value="UniProtKB-EC"/>
</dbReference>
<evidence type="ECO:0000256" key="3">
    <source>
        <dbReference type="ARBA" id="ARBA00022806"/>
    </source>
</evidence>
<dbReference type="GO" id="GO:0005829">
    <property type="term" value="C:cytosol"/>
    <property type="evidence" value="ECO:0007669"/>
    <property type="project" value="TreeGrafter"/>
</dbReference>
<name>A0A8S2W7P7_9BILA</name>
<evidence type="ECO:0000256" key="7">
    <source>
        <dbReference type="ARBA" id="ARBA00034808"/>
    </source>
</evidence>
<comment type="catalytic activity">
    <reaction evidence="8">
        <text>ATP + H2O = ADP + phosphate + H(+)</text>
        <dbReference type="Rhea" id="RHEA:13065"/>
        <dbReference type="ChEBI" id="CHEBI:15377"/>
        <dbReference type="ChEBI" id="CHEBI:15378"/>
        <dbReference type="ChEBI" id="CHEBI:30616"/>
        <dbReference type="ChEBI" id="CHEBI:43474"/>
        <dbReference type="ChEBI" id="CHEBI:456216"/>
        <dbReference type="EC" id="5.6.2.4"/>
    </reaction>
</comment>
<comment type="caution">
    <text evidence="12">The sequence shown here is derived from an EMBL/GenBank/DDBJ whole genome shotgun (WGS) entry which is preliminary data.</text>
</comment>
<evidence type="ECO:0000256" key="4">
    <source>
        <dbReference type="ARBA" id="ARBA00022840"/>
    </source>
</evidence>
<evidence type="ECO:0000313" key="13">
    <source>
        <dbReference type="Proteomes" id="UP000682733"/>
    </source>
</evidence>
<dbReference type="GO" id="GO:0003677">
    <property type="term" value="F:DNA binding"/>
    <property type="evidence" value="ECO:0007669"/>
    <property type="project" value="InterPro"/>
</dbReference>
<evidence type="ECO:0000259" key="10">
    <source>
        <dbReference type="PROSITE" id="PS51198"/>
    </source>
</evidence>
<keyword evidence="3 9" id="KW-0347">Helicase</keyword>
<evidence type="ECO:0000259" key="11">
    <source>
        <dbReference type="PROSITE" id="PS51217"/>
    </source>
</evidence>
<keyword evidence="4 9" id="KW-0067">ATP-binding</keyword>
<keyword evidence="5" id="KW-0413">Isomerase</keyword>
<dbReference type="GO" id="GO:0000725">
    <property type="term" value="P:recombinational repair"/>
    <property type="evidence" value="ECO:0007669"/>
    <property type="project" value="TreeGrafter"/>
</dbReference>
<keyword evidence="1 9" id="KW-0547">Nucleotide-binding</keyword>
<dbReference type="PANTHER" id="PTHR11070:SF2">
    <property type="entry name" value="ATP-DEPENDENT DNA HELICASE SRS2"/>
    <property type="match status" value="1"/>
</dbReference>
<protein>
    <recommendedName>
        <fullName evidence="7">DNA 3'-5' helicase</fullName>
        <ecNumber evidence="7">5.6.2.4</ecNumber>
    </recommendedName>
</protein>
<evidence type="ECO:0000256" key="8">
    <source>
        <dbReference type="ARBA" id="ARBA00048988"/>
    </source>
</evidence>
<evidence type="ECO:0000256" key="1">
    <source>
        <dbReference type="ARBA" id="ARBA00022741"/>
    </source>
</evidence>
<evidence type="ECO:0000256" key="6">
    <source>
        <dbReference type="ARBA" id="ARBA00034617"/>
    </source>
</evidence>
<dbReference type="InterPro" id="IPR000212">
    <property type="entry name" value="DNA_helicase_UvrD/REP"/>
</dbReference>
<dbReference type="InterPro" id="IPR027417">
    <property type="entry name" value="P-loop_NTPase"/>
</dbReference>
<dbReference type="SUPFAM" id="SSF52540">
    <property type="entry name" value="P-loop containing nucleoside triphosphate hydrolases"/>
    <property type="match status" value="1"/>
</dbReference>